<protein>
    <submittedName>
        <fullName evidence="2">PQQ-binding-like beta-propeller repeat protein</fullName>
    </submittedName>
</protein>
<evidence type="ECO:0000313" key="3">
    <source>
        <dbReference type="Proteomes" id="UP000664417"/>
    </source>
</evidence>
<dbReference type="PANTHER" id="PTHR34512:SF30">
    <property type="entry name" value="OUTER MEMBRANE PROTEIN ASSEMBLY FACTOR BAMB"/>
    <property type="match status" value="1"/>
</dbReference>
<dbReference type="SMART" id="SM00564">
    <property type="entry name" value="PQQ"/>
    <property type="match status" value="5"/>
</dbReference>
<sequence length="410" mass="45348">MTPICLLLCLLSSGAEQPWPQWRGPQRDGTVAHFNLPTRWPDQPAKLWSLSIGKGYGSPIVAAGHIYVLSNTDDTEHLHGISLKTGKSAWKVSYPISFKENPAALRFGNGPFSTPLYHQGRVFTVGTTGQIHCLDAASGKVLWKKTYNGDLTDTRKYFCGNSVSPIIYGNTVIVHIGNESEGIMSAFDVESGAEKWQWRGDIPGYASPVIAKVAGEDHMVTLTQKFLNGFDPKTGTLLWQVPFTSTWRENAISPMVMGDTVIISGVERQTMALALSRKKGKWKTEKRWVNQEEVLYMSNPVLYKGTLYGMSYKGKGRFFAMDAATGKTQWQGPARMGKNAAVQLIGNQVAALSTDARLRLFTAQPSGFALVKEYSFDLSTVWAEPVFFDGKMLVKDDESLHLYTFAIGKK</sequence>
<dbReference type="InterPro" id="IPR002372">
    <property type="entry name" value="PQQ_rpt_dom"/>
</dbReference>
<dbReference type="RefSeq" id="WP_207856659.1">
    <property type="nucleotide sequence ID" value="NZ_JAFREP010000002.1"/>
</dbReference>
<evidence type="ECO:0000259" key="1">
    <source>
        <dbReference type="Pfam" id="PF13360"/>
    </source>
</evidence>
<dbReference type="InterPro" id="IPR018391">
    <property type="entry name" value="PQQ_b-propeller_rpt"/>
</dbReference>
<dbReference type="PANTHER" id="PTHR34512">
    <property type="entry name" value="CELL SURFACE PROTEIN"/>
    <property type="match status" value="1"/>
</dbReference>
<evidence type="ECO:0000313" key="2">
    <source>
        <dbReference type="EMBL" id="MBO1317423.1"/>
    </source>
</evidence>
<dbReference type="InterPro" id="IPR015943">
    <property type="entry name" value="WD40/YVTN_repeat-like_dom_sf"/>
</dbReference>
<dbReference type="EMBL" id="JAFREP010000002">
    <property type="protein sequence ID" value="MBO1317423.1"/>
    <property type="molecule type" value="Genomic_DNA"/>
</dbReference>
<dbReference type="AlphaFoldDB" id="A0A8J7QE32"/>
<organism evidence="2 3">
    <name type="scientific">Acanthopleuribacter pedis</name>
    <dbReference type="NCBI Taxonomy" id="442870"/>
    <lineage>
        <taxon>Bacteria</taxon>
        <taxon>Pseudomonadati</taxon>
        <taxon>Acidobacteriota</taxon>
        <taxon>Holophagae</taxon>
        <taxon>Acanthopleuribacterales</taxon>
        <taxon>Acanthopleuribacteraceae</taxon>
        <taxon>Acanthopleuribacter</taxon>
    </lineage>
</organism>
<dbReference type="Gene3D" id="2.130.10.10">
    <property type="entry name" value="YVTN repeat-like/Quinoprotein amine dehydrogenase"/>
    <property type="match status" value="1"/>
</dbReference>
<accession>A0A8J7QE32</accession>
<feature type="domain" description="Pyrrolo-quinoline quinone repeat" evidence="1">
    <location>
        <begin position="107"/>
        <end position="331"/>
    </location>
</feature>
<reference evidence="2" key="1">
    <citation type="submission" date="2021-03" db="EMBL/GenBank/DDBJ databases">
        <authorList>
            <person name="Wang G."/>
        </authorList>
    </citation>
    <scope>NUCLEOTIDE SEQUENCE</scope>
    <source>
        <strain evidence="2">KCTC 12899</strain>
    </source>
</reference>
<name>A0A8J7QE32_9BACT</name>
<keyword evidence="3" id="KW-1185">Reference proteome</keyword>
<dbReference type="Pfam" id="PF13360">
    <property type="entry name" value="PQQ_2"/>
    <property type="match status" value="1"/>
</dbReference>
<comment type="caution">
    <text evidence="2">The sequence shown here is derived from an EMBL/GenBank/DDBJ whole genome shotgun (WGS) entry which is preliminary data.</text>
</comment>
<gene>
    <name evidence="2" type="ORF">J3U88_03055</name>
</gene>
<dbReference type="InterPro" id="IPR011047">
    <property type="entry name" value="Quinoprotein_ADH-like_sf"/>
</dbReference>
<dbReference type="Proteomes" id="UP000664417">
    <property type="component" value="Unassembled WGS sequence"/>
</dbReference>
<proteinExistence type="predicted"/>
<dbReference type="SUPFAM" id="SSF50998">
    <property type="entry name" value="Quinoprotein alcohol dehydrogenase-like"/>
    <property type="match status" value="1"/>
</dbReference>